<dbReference type="EC" id="1.17.1.9" evidence="2"/>
<dbReference type="GO" id="GO:0008863">
    <property type="term" value="F:formate dehydrogenase (NAD+) activity"/>
    <property type="evidence" value="ECO:0007669"/>
    <property type="project" value="UniProtKB-EC"/>
</dbReference>
<protein>
    <submittedName>
        <fullName evidence="2">Formate dehydrogenase subunit delta</fullName>
        <ecNumber evidence="2">1.17.1.9</ecNumber>
    </submittedName>
</protein>
<dbReference type="Pfam" id="PF11390">
    <property type="entry name" value="FdsD"/>
    <property type="match status" value="1"/>
</dbReference>
<evidence type="ECO:0000313" key="3">
    <source>
        <dbReference type="Proteomes" id="UP000518288"/>
    </source>
</evidence>
<dbReference type="EMBL" id="JACCFH010000001">
    <property type="protein sequence ID" value="NYG31353.1"/>
    <property type="molecule type" value="Genomic_DNA"/>
</dbReference>
<feature type="region of interest" description="Disordered" evidence="1">
    <location>
        <begin position="1"/>
        <end position="21"/>
    </location>
</feature>
<gene>
    <name evidence="2" type="ORF">BDD16_000339</name>
</gene>
<accession>A0A7Y9QTY4</accession>
<name>A0A7Y9QTY4_9BURK</name>
<organism evidence="2 3">
    <name type="scientific">Sphaerotilus montanus</name>
    <dbReference type="NCBI Taxonomy" id="522889"/>
    <lineage>
        <taxon>Bacteria</taxon>
        <taxon>Pseudomonadati</taxon>
        <taxon>Pseudomonadota</taxon>
        <taxon>Betaproteobacteria</taxon>
        <taxon>Burkholderiales</taxon>
        <taxon>Sphaerotilaceae</taxon>
        <taxon>Sphaerotilus</taxon>
    </lineage>
</organism>
<dbReference type="Proteomes" id="UP000518288">
    <property type="component" value="Unassembled WGS sequence"/>
</dbReference>
<proteinExistence type="predicted"/>
<comment type="caution">
    <text evidence="2">The sequence shown here is derived from an EMBL/GenBank/DDBJ whole genome shotgun (WGS) entry which is preliminary data.</text>
</comment>
<reference evidence="2 3" key="1">
    <citation type="submission" date="2020-07" db="EMBL/GenBank/DDBJ databases">
        <title>Genomic Encyclopedia of Archaeal and Bacterial Type Strains, Phase II (KMG-II): from individual species to whole genera.</title>
        <authorList>
            <person name="Goeker M."/>
        </authorList>
    </citation>
    <scope>NUCLEOTIDE SEQUENCE [LARGE SCALE GENOMIC DNA]</scope>
    <source>
        <strain evidence="2 3">DSM 21226</strain>
    </source>
</reference>
<dbReference type="InterPro" id="IPR021074">
    <property type="entry name" value="Formate_DH_dsu"/>
</dbReference>
<dbReference type="RefSeq" id="WP_179632351.1">
    <property type="nucleotide sequence ID" value="NZ_JACCFH010000001.1"/>
</dbReference>
<keyword evidence="3" id="KW-1185">Reference proteome</keyword>
<sequence length="104" mass="11404">MSGQDEHTGHPGHTGHVHDPDQTLVRLANRIGDFFAAYPEHAEAIDGVAGHIRKFWEPRMRRQLYAYLDGPHGGAGLGDLVREACTSRRALLAPEGAEPRLKDG</sequence>
<evidence type="ECO:0000313" key="2">
    <source>
        <dbReference type="EMBL" id="NYG31353.1"/>
    </source>
</evidence>
<keyword evidence="2" id="KW-0560">Oxidoreductase</keyword>
<dbReference type="AlphaFoldDB" id="A0A7Y9QTY4"/>
<evidence type="ECO:0000256" key="1">
    <source>
        <dbReference type="SAM" id="MobiDB-lite"/>
    </source>
</evidence>